<dbReference type="AlphaFoldDB" id="A0A9P6UEJ9"/>
<evidence type="ECO:0000313" key="2">
    <source>
        <dbReference type="EMBL" id="KAG0283028.1"/>
    </source>
</evidence>
<proteinExistence type="predicted"/>
<dbReference type="EMBL" id="JAAAIN010004029">
    <property type="protein sequence ID" value="KAG0283028.1"/>
    <property type="molecule type" value="Genomic_DNA"/>
</dbReference>
<accession>A0A9P6UEJ9</accession>
<feature type="region of interest" description="Disordered" evidence="1">
    <location>
        <begin position="123"/>
        <end position="218"/>
    </location>
</feature>
<dbReference type="Proteomes" id="UP000823405">
    <property type="component" value="Unassembled WGS sequence"/>
</dbReference>
<feature type="compositionally biased region" description="Pro residues" evidence="1">
    <location>
        <begin position="182"/>
        <end position="199"/>
    </location>
</feature>
<gene>
    <name evidence="2" type="ORF">BGZ97_008731</name>
</gene>
<keyword evidence="3" id="KW-1185">Reference proteome</keyword>
<dbReference type="OrthoDB" id="272077at2759"/>
<feature type="non-terminal residue" evidence="2">
    <location>
        <position position="1"/>
    </location>
</feature>
<name>A0A9P6UEJ9_9FUNG</name>
<evidence type="ECO:0000313" key="3">
    <source>
        <dbReference type="Proteomes" id="UP000823405"/>
    </source>
</evidence>
<evidence type="ECO:0000256" key="1">
    <source>
        <dbReference type="SAM" id="MobiDB-lite"/>
    </source>
</evidence>
<reference evidence="2" key="1">
    <citation type="journal article" date="2020" name="Fungal Divers.">
        <title>Resolving the Mortierellaceae phylogeny through synthesis of multi-gene phylogenetics and phylogenomics.</title>
        <authorList>
            <person name="Vandepol N."/>
            <person name="Liber J."/>
            <person name="Desiro A."/>
            <person name="Na H."/>
            <person name="Kennedy M."/>
            <person name="Barry K."/>
            <person name="Grigoriev I.V."/>
            <person name="Miller A.N."/>
            <person name="O'Donnell K."/>
            <person name="Stajich J.E."/>
            <person name="Bonito G."/>
        </authorList>
    </citation>
    <scope>NUCLEOTIDE SEQUENCE</scope>
    <source>
        <strain evidence="2">NVP60</strain>
    </source>
</reference>
<comment type="caution">
    <text evidence="2">The sequence shown here is derived from an EMBL/GenBank/DDBJ whole genome shotgun (WGS) entry which is preliminary data.</text>
</comment>
<feature type="compositionally biased region" description="Polar residues" evidence="1">
    <location>
        <begin position="132"/>
        <end position="149"/>
    </location>
</feature>
<sequence length="218" mass="23987">MSQDDSPHSLLQAVRPVHKNNLTPTISAAIAYVVIHNDPSSGKNIILWDDVQQAFKDALHVRHGAIIIPFLKGADFKNLDPPRFAAISGATLDVVVDGQFTSTDPPLRQSSFEEILNQASQYPKYDPLDSMRSANSPRDARSSSGNNYSYEIPNDRTMPNSAFWDQGHAPIQHARAPSRPAQTPPSRPPTSRPIPPRPPALRTSSTPKPRARMDVKEA</sequence>
<organism evidence="2 3">
    <name type="scientific">Linnemannia gamsii</name>
    <dbReference type="NCBI Taxonomy" id="64522"/>
    <lineage>
        <taxon>Eukaryota</taxon>
        <taxon>Fungi</taxon>
        <taxon>Fungi incertae sedis</taxon>
        <taxon>Mucoromycota</taxon>
        <taxon>Mortierellomycotina</taxon>
        <taxon>Mortierellomycetes</taxon>
        <taxon>Mortierellales</taxon>
        <taxon>Mortierellaceae</taxon>
        <taxon>Linnemannia</taxon>
    </lineage>
</organism>
<protein>
    <submittedName>
        <fullName evidence="2">Uncharacterized protein</fullName>
    </submittedName>
</protein>